<keyword evidence="3" id="KW-1185">Reference proteome</keyword>
<evidence type="ECO:0008006" key="4">
    <source>
        <dbReference type="Google" id="ProtNLM"/>
    </source>
</evidence>
<comment type="caution">
    <text evidence="2">The sequence shown here is derived from an EMBL/GenBank/DDBJ whole genome shotgun (WGS) entry which is preliminary data.</text>
</comment>
<gene>
    <name evidence="2" type="ORF">EHQ58_03455</name>
</gene>
<evidence type="ECO:0000313" key="3">
    <source>
        <dbReference type="Proteomes" id="UP000297693"/>
    </source>
</evidence>
<dbReference type="EMBL" id="RQGD01000010">
    <property type="protein sequence ID" value="TGL62270.1"/>
    <property type="molecule type" value="Genomic_DNA"/>
</dbReference>
<reference evidence="2" key="1">
    <citation type="journal article" date="2019" name="PLoS Negl. Trop. Dis.">
        <title>Revisiting the worldwide diversity of Leptospira species in the environment.</title>
        <authorList>
            <person name="Vincent A.T."/>
            <person name="Schiettekatte O."/>
            <person name="Bourhy P."/>
            <person name="Veyrier F.J."/>
            <person name="Picardeau M."/>
        </authorList>
    </citation>
    <scope>NUCLEOTIDE SEQUENCE [LARGE SCALE GENOMIC DNA]</scope>
    <source>
        <strain evidence="2">201702476</strain>
    </source>
</reference>
<proteinExistence type="predicted"/>
<feature type="chain" id="PRO_5020446828" description="TIGR04452 family lipoprotein" evidence="1">
    <location>
        <begin position="24"/>
        <end position="117"/>
    </location>
</feature>
<accession>A0A4R9K9Y4</accession>
<name>A0A4R9K9Y4_9LEPT</name>
<sequence length="117" mass="12882">MKSGRIFSVIVLCFLFSHFISCAQTDERVDVSDAQSQILAAAKFAADKCGTPIPEPLLLVVSDPIKRNLDLCTISITRTGCPFSGYPLPCILIYSQKDPGDLPWYINFNGISKVQIK</sequence>
<dbReference type="AlphaFoldDB" id="A0A4R9K9Y4"/>
<evidence type="ECO:0000313" key="2">
    <source>
        <dbReference type="EMBL" id="TGL62270.1"/>
    </source>
</evidence>
<feature type="signal peptide" evidence="1">
    <location>
        <begin position="1"/>
        <end position="23"/>
    </location>
</feature>
<organism evidence="2 3">
    <name type="scientific">Leptospira ognonensis</name>
    <dbReference type="NCBI Taxonomy" id="2484945"/>
    <lineage>
        <taxon>Bacteria</taxon>
        <taxon>Pseudomonadati</taxon>
        <taxon>Spirochaetota</taxon>
        <taxon>Spirochaetia</taxon>
        <taxon>Leptospirales</taxon>
        <taxon>Leptospiraceae</taxon>
        <taxon>Leptospira</taxon>
    </lineage>
</organism>
<keyword evidence="1" id="KW-0732">Signal</keyword>
<dbReference type="RefSeq" id="WP_135622013.1">
    <property type="nucleotide sequence ID" value="NZ_RQGD01000010.1"/>
</dbReference>
<dbReference type="OrthoDB" id="339783at2"/>
<protein>
    <recommendedName>
        <fullName evidence="4">TIGR04452 family lipoprotein</fullName>
    </recommendedName>
</protein>
<evidence type="ECO:0000256" key="1">
    <source>
        <dbReference type="SAM" id="SignalP"/>
    </source>
</evidence>
<dbReference type="Proteomes" id="UP000297693">
    <property type="component" value="Unassembled WGS sequence"/>
</dbReference>